<reference evidence="3 4" key="1">
    <citation type="journal article" date="2009" name="Science">
        <title>Green evolution and dynamic adaptations revealed by genomes of the marine picoeukaryotes Micromonas.</title>
        <authorList>
            <person name="Worden A.Z."/>
            <person name="Lee J.H."/>
            <person name="Mock T."/>
            <person name="Rouze P."/>
            <person name="Simmons M.P."/>
            <person name="Aerts A.L."/>
            <person name="Allen A.E."/>
            <person name="Cuvelier M.L."/>
            <person name="Derelle E."/>
            <person name="Everett M.V."/>
            <person name="Foulon E."/>
            <person name="Grimwood J."/>
            <person name="Gundlach H."/>
            <person name="Henrissat B."/>
            <person name="Napoli C."/>
            <person name="McDonald S.M."/>
            <person name="Parker M.S."/>
            <person name="Rombauts S."/>
            <person name="Salamov A."/>
            <person name="Von Dassow P."/>
            <person name="Badger J.H."/>
            <person name="Coutinho P.M."/>
            <person name="Demir E."/>
            <person name="Dubchak I."/>
            <person name="Gentemann C."/>
            <person name="Eikrem W."/>
            <person name="Gready J.E."/>
            <person name="John U."/>
            <person name="Lanier W."/>
            <person name="Lindquist E.A."/>
            <person name="Lucas S."/>
            <person name="Mayer K.F."/>
            <person name="Moreau H."/>
            <person name="Not F."/>
            <person name="Otillar R."/>
            <person name="Panaud O."/>
            <person name="Pangilinan J."/>
            <person name="Paulsen I."/>
            <person name="Piegu B."/>
            <person name="Poliakov A."/>
            <person name="Robbens S."/>
            <person name="Schmutz J."/>
            <person name="Toulza E."/>
            <person name="Wyss T."/>
            <person name="Zelensky A."/>
            <person name="Zhou K."/>
            <person name="Armbrust E.V."/>
            <person name="Bhattacharya D."/>
            <person name="Goodenough U.W."/>
            <person name="Van de Peer Y."/>
            <person name="Grigoriev I.V."/>
        </authorList>
    </citation>
    <scope>NUCLEOTIDE SEQUENCE [LARGE SCALE GENOMIC DNA]</scope>
    <source>
        <strain evidence="4">RCC299 / NOUM17</strain>
    </source>
</reference>
<name>C1EG97_MICCC</name>
<accession>C1EG97</accession>
<feature type="region of interest" description="Disordered" evidence="1">
    <location>
        <begin position="100"/>
        <end position="215"/>
    </location>
</feature>
<gene>
    <name evidence="3" type="ORF">MICPUN_63562</name>
</gene>
<dbReference type="KEGG" id="mis:MICPUN_63562"/>
<evidence type="ECO:0000313" key="4">
    <source>
        <dbReference type="Proteomes" id="UP000002009"/>
    </source>
</evidence>
<proteinExistence type="predicted"/>
<feature type="transmembrane region" description="Helical" evidence="2">
    <location>
        <begin position="47"/>
        <end position="67"/>
    </location>
</feature>
<sequence length="583" mass="63291">MGTSVPTESAPLLGDRPNAGADLEAGSSPDPRVERQKRQSRGMFQRAAVLSVAATLVLFGCVAMASVRGERSWAASKLGDEYDSREDVDLDFVEEFDGDVLDGGIGGSEVSDPGSAARAWDDAAPESQPVATTAADSEDETDPLAAWNDGVKDPTPWKNVPEGGEQGAGAAEGGASDEAAESDGRSDGDWFQSPTTEEATPAAAAADSDSGWLPAPQQVGAVKATHGPNAWTYVSPNPKKQKLLRFSPCASPEEAYSQWTTSRLRDDCVVDVDNCQYCVWVNMFDSEYRMNDVVSLRGDNYKLTSHSILMRPEFIGTILHRMLAQKPKGADGGIRWGVDEREEAKYNYNFVKDAVSKMECAAPEADTLLLHMRAGDYVNDAQKSSTSIDSAIDRMRAYVSRRPDIRKIEISAVLHFGMPDPDDDIYKDHPFQVLKSVDGEAVYAVNDDVLRKNGYAFAKMYEAAKLTGLNVEFSSHDDPDDDMCRYAKACHFMSATRTQEEADVLGTEFNRVSFGDLVGDLHLQLATCPPQRTLAESLEESWRAEGFGSAVDAYNQLGGDPMAVNDGGQGTGELGGKHWWSAW</sequence>
<dbReference type="AlphaFoldDB" id="C1EG97"/>
<dbReference type="EMBL" id="CP001331">
    <property type="protein sequence ID" value="ACO66739.1"/>
    <property type="molecule type" value="Genomic_DNA"/>
</dbReference>
<dbReference type="Proteomes" id="UP000002009">
    <property type="component" value="Chromosome 13"/>
</dbReference>
<dbReference type="RefSeq" id="XP_002505481.1">
    <property type="nucleotide sequence ID" value="XM_002505435.1"/>
</dbReference>
<protein>
    <submittedName>
        <fullName evidence="3">Uncharacterized protein</fullName>
    </submittedName>
</protein>
<keyword evidence="2" id="KW-1133">Transmembrane helix</keyword>
<keyword evidence="2" id="KW-0472">Membrane</keyword>
<evidence type="ECO:0000256" key="1">
    <source>
        <dbReference type="SAM" id="MobiDB-lite"/>
    </source>
</evidence>
<keyword evidence="4" id="KW-1185">Reference proteome</keyword>
<keyword evidence="2" id="KW-0812">Transmembrane</keyword>
<evidence type="ECO:0000256" key="2">
    <source>
        <dbReference type="SAM" id="Phobius"/>
    </source>
</evidence>
<feature type="compositionally biased region" description="Low complexity" evidence="1">
    <location>
        <begin position="194"/>
        <end position="206"/>
    </location>
</feature>
<dbReference type="GeneID" id="8248656"/>
<organism evidence="3 4">
    <name type="scientific">Micromonas commoda (strain RCC299 / NOUM17 / CCMP2709)</name>
    <name type="common">Picoplanktonic green alga</name>
    <dbReference type="NCBI Taxonomy" id="296587"/>
    <lineage>
        <taxon>Eukaryota</taxon>
        <taxon>Viridiplantae</taxon>
        <taxon>Chlorophyta</taxon>
        <taxon>Mamiellophyceae</taxon>
        <taxon>Mamiellales</taxon>
        <taxon>Mamiellaceae</taxon>
        <taxon>Micromonas</taxon>
    </lineage>
</organism>
<evidence type="ECO:0000313" key="3">
    <source>
        <dbReference type="EMBL" id="ACO66739.1"/>
    </source>
</evidence>
<dbReference type="InParanoid" id="C1EG97"/>
<feature type="region of interest" description="Disordered" evidence="1">
    <location>
        <begin position="1"/>
        <end position="39"/>
    </location>
</feature>